<name>A0A9R1XU70_LACSA</name>
<organism evidence="2 3">
    <name type="scientific">Lactuca sativa</name>
    <name type="common">Garden lettuce</name>
    <dbReference type="NCBI Taxonomy" id="4236"/>
    <lineage>
        <taxon>Eukaryota</taxon>
        <taxon>Viridiplantae</taxon>
        <taxon>Streptophyta</taxon>
        <taxon>Embryophyta</taxon>
        <taxon>Tracheophyta</taxon>
        <taxon>Spermatophyta</taxon>
        <taxon>Magnoliopsida</taxon>
        <taxon>eudicotyledons</taxon>
        <taxon>Gunneridae</taxon>
        <taxon>Pentapetalae</taxon>
        <taxon>asterids</taxon>
        <taxon>campanulids</taxon>
        <taxon>Asterales</taxon>
        <taxon>Asteraceae</taxon>
        <taxon>Cichorioideae</taxon>
        <taxon>Cichorieae</taxon>
        <taxon>Lactucinae</taxon>
        <taxon>Lactuca</taxon>
    </lineage>
</organism>
<reference evidence="2 3" key="1">
    <citation type="journal article" date="2017" name="Nat. Commun.">
        <title>Genome assembly with in vitro proximity ligation data and whole-genome triplication in lettuce.</title>
        <authorList>
            <person name="Reyes-Chin-Wo S."/>
            <person name="Wang Z."/>
            <person name="Yang X."/>
            <person name="Kozik A."/>
            <person name="Arikit S."/>
            <person name="Song C."/>
            <person name="Xia L."/>
            <person name="Froenicke L."/>
            <person name="Lavelle D.O."/>
            <person name="Truco M.J."/>
            <person name="Xia R."/>
            <person name="Zhu S."/>
            <person name="Xu C."/>
            <person name="Xu H."/>
            <person name="Xu X."/>
            <person name="Cox K."/>
            <person name="Korf I."/>
            <person name="Meyers B.C."/>
            <person name="Michelmore R.W."/>
        </authorList>
    </citation>
    <scope>NUCLEOTIDE SEQUENCE [LARGE SCALE GENOMIC DNA]</scope>
    <source>
        <strain evidence="3">cv. Salinas</strain>
        <tissue evidence="2">Seedlings</tissue>
    </source>
</reference>
<evidence type="ECO:0000256" key="1">
    <source>
        <dbReference type="SAM" id="MobiDB-lite"/>
    </source>
</evidence>
<evidence type="ECO:0008006" key="4">
    <source>
        <dbReference type="Google" id="ProtNLM"/>
    </source>
</evidence>
<gene>
    <name evidence="2" type="ORF">LSAT_V11C100019250</name>
</gene>
<proteinExistence type="predicted"/>
<dbReference type="EMBL" id="NBSK02000001">
    <property type="protein sequence ID" value="KAJ0227635.1"/>
    <property type="molecule type" value="Genomic_DNA"/>
</dbReference>
<feature type="compositionally biased region" description="Acidic residues" evidence="1">
    <location>
        <begin position="181"/>
        <end position="190"/>
    </location>
</feature>
<feature type="region of interest" description="Disordered" evidence="1">
    <location>
        <begin position="1"/>
        <end position="20"/>
    </location>
</feature>
<protein>
    <recommendedName>
        <fullName evidence="4">No apical meristem-associated C-terminal domain-containing protein</fullName>
    </recommendedName>
</protein>
<feature type="compositionally biased region" description="Basic residues" evidence="1">
    <location>
        <begin position="196"/>
        <end position="212"/>
    </location>
</feature>
<dbReference type="PANTHER" id="PTHR45023:SF14">
    <property type="entry name" value="GLUTATHIONE TRANSFERASE"/>
    <property type="match status" value="1"/>
</dbReference>
<dbReference type="PANTHER" id="PTHR45023">
    <property type="match status" value="1"/>
</dbReference>
<accession>A0A9R1XU70</accession>
<evidence type="ECO:0000313" key="2">
    <source>
        <dbReference type="EMBL" id="KAJ0227635.1"/>
    </source>
</evidence>
<feature type="region of interest" description="Disordered" evidence="1">
    <location>
        <begin position="144"/>
        <end position="212"/>
    </location>
</feature>
<dbReference type="Proteomes" id="UP000235145">
    <property type="component" value="Unassembled WGS sequence"/>
</dbReference>
<keyword evidence="3" id="KW-1185">Reference proteome</keyword>
<evidence type="ECO:0000313" key="3">
    <source>
        <dbReference type="Proteomes" id="UP000235145"/>
    </source>
</evidence>
<dbReference type="AlphaFoldDB" id="A0A9R1XU70"/>
<comment type="caution">
    <text evidence="2">The sequence shown here is derived from an EMBL/GenBank/DDBJ whole genome shotgun (WGS) entry which is preliminary data.</text>
</comment>
<sequence>MDPNQNTPLNHRNRKPNNTFALDTTPYQFPTMESPQCGFVNLLQTVRPNTTQERVRWTKEEEEEMLAKAWISASQHPIKCYNQPFDCFWEKVCTGNLQPPAKHTRSGENDFDVFKAALDQFENITPTRKAFTYVKPWLKLKDTPKWKEQTQGSSKSSGSKRSRNPDGTPQQSDGRTHFDINDDPFNLEDDQPLRRPAGRSKAQKKQYQRLRV</sequence>